<gene>
    <name evidence="2" type="ORF">B9Q06_00125</name>
</gene>
<proteinExistence type="predicted"/>
<dbReference type="Proteomes" id="UP000241284">
    <property type="component" value="Unassembled WGS sequence"/>
</dbReference>
<keyword evidence="1" id="KW-1133">Transmembrane helix</keyword>
<name>A0A2R6BD88_9ARCH</name>
<comment type="caution">
    <text evidence="2">The sequence shown here is derived from an EMBL/GenBank/DDBJ whole genome shotgun (WGS) entry which is preliminary data.</text>
</comment>
<evidence type="ECO:0000313" key="3">
    <source>
        <dbReference type="Proteomes" id="UP000241284"/>
    </source>
</evidence>
<dbReference type="EMBL" id="NEXH01000001">
    <property type="protein sequence ID" value="PSN96601.1"/>
    <property type="molecule type" value="Genomic_DNA"/>
</dbReference>
<protein>
    <submittedName>
        <fullName evidence="2">Uncharacterized protein</fullName>
    </submittedName>
</protein>
<evidence type="ECO:0000313" key="2">
    <source>
        <dbReference type="EMBL" id="PSN96601.1"/>
    </source>
</evidence>
<reference evidence="2 3" key="1">
    <citation type="submission" date="2017-04" db="EMBL/GenBank/DDBJ databases">
        <title>Novel microbial lineages endemic to geothermal iron-oxide mats fill important gaps in the evolutionary history of Archaea.</title>
        <authorList>
            <person name="Jay Z.J."/>
            <person name="Beam J.P."/>
            <person name="Dlakic M."/>
            <person name="Rusch D.B."/>
            <person name="Kozubal M.A."/>
            <person name="Inskeep W.P."/>
        </authorList>
    </citation>
    <scope>NUCLEOTIDE SEQUENCE [LARGE SCALE GENOMIC DNA]</scope>
    <source>
        <strain evidence="2">ECH_B_2</strain>
    </source>
</reference>
<accession>A0A2R6BD88</accession>
<dbReference type="AlphaFoldDB" id="A0A2R6BD88"/>
<keyword evidence="1" id="KW-0812">Transmembrane</keyword>
<organism evidence="2 3">
    <name type="scientific">Candidatus Marsarchaeota G2 archaeon ECH_B_2</name>
    <dbReference type="NCBI Taxonomy" id="1978160"/>
    <lineage>
        <taxon>Archaea</taxon>
        <taxon>Candidatus Marsarchaeota</taxon>
        <taxon>Candidatus Marsarchaeota group 2</taxon>
    </lineage>
</organism>
<evidence type="ECO:0000256" key="1">
    <source>
        <dbReference type="SAM" id="Phobius"/>
    </source>
</evidence>
<sequence length="562" mass="62604">MASKKRIAVYVASLIAYLVIVGLASSYNLVLGVTLLILPMIFFVYRWLSRRSGVSVRLPIVRLRKSYASSFYTDAPDLEVRYALALGEELGVKATAVLTRMPNTDVQAHKIILYTTALTDRVAKQKLSFAIRSVVSLLSIKGYRIVPDTNVDESLIAEGGNQFKTVFPIVIVFAEEDYGAAVSKAFDFADKFVLLSAEKPHILAALEVLPEQVWSHAHVLRFGYNFGFNLFAQNMDGGFISDVAEVCYGLSTESALVLASTISKANKEGQPLNPFLLGDILEAETQSRGLSSRVHDELYAFQESLKTNNVWRGLVKDHPPDLLPNLIVDLSQIDAVQANCFVMYTLAKSLAERGRTLVLDLTRFRENVVSHILNDLRLTHNTVFLLPKGRLKRDGLKGFGTLVYMGADGEFRKIVSDLNPSNSTIADNASYVLTRSGSLSPFSKQAATRKVSLEELEKLINTSAPPLEVEDISEKPYLPNVFKREQLDSIMAALSYVEKYTTVEETTFAQALGLKTQSVEVTSRLIRLGYLKRKRKSGISFVELTARGHEELERLRRYINQT</sequence>
<feature type="transmembrane region" description="Helical" evidence="1">
    <location>
        <begin position="7"/>
        <end position="24"/>
    </location>
</feature>
<keyword evidence="1" id="KW-0472">Membrane</keyword>
<feature type="transmembrane region" description="Helical" evidence="1">
    <location>
        <begin position="30"/>
        <end position="48"/>
    </location>
</feature>